<dbReference type="Proteomes" id="UP000789739">
    <property type="component" value="Unassembled WGS sequence"/>
</dbReference>
<keyword evidence="1" id="KW-1133">Transmembrane helix</keyword>
<feature type="non-terminal residue" evidence="2">
    <location>
        <position position="1"/>
    </location>
</feature>
<comment type="caution">
    <text evidence="2">The sequence shown here is derived from an EMBL/GenBank/DDBJ whole genome shotgun (WGS) entry which is preliminary data.</text>
</comment>
<feature type="transmembrane region" description="Helical" evidence="1">
    <location>
        <begin position="83"/>
        <end position="102"/>
    </location>
</feature>
<keyword evidence="1" id="KW-0472">Membrane</keyword>
<evidence type="ECO:0000256" key="1">
    <source>
        <dbReference type="SAM" id="Phobius"/>
    </source>
</evidence>
<keyword evidence="1" id="KW-0812">Transmembrane</keyword>
<keyword evidence="3" id="KW-1185">Reference proteome</keyword>
<evidence type="ECO:0000313" key="2">
    <source>
        <dbReference type="EMBL" id="CAG8647207.1"/>
    </source>
</evidence>
<proteinExistence type="predicted"/>
<reference evidence="2" key="1">
    <citation type="submission" date="2021-06" db="EMBL/GenBank/DDBJ databases">
        <authorList>
            <person name="Kallberg Y."/>
            <person name="Tangrot J."/>
            <person name="Rosling A."/>
        </authorList>
    </citation>
    <scope>NUCLEOTIDE SEQUENCE</scope>
    <source>
        <strain evidence="2">BR232B</strain>
    </source>
</reference>
<evidence type="ECO:0000313" key="3">
    <source>
        <dbReference type="Proteomes" id="UP000789739"/>
    </source>
</evidence>
<accession>A0A9N9DT94</accession>
<sequence>MPLASSSSSRILERLGNFLHPDRLQLLSHPIDENRLPLQIGSRVSVKQYNHFLKTQESCGYKFERQLNGDVYIIDMGKSVHGAIVSLLNWFFITVNGSAVFYDPL</sequence>
<name>A0A9N9DT94_9GLOM</name>
<dbReference type="EMBL" id="CAJVPI010002654">
    <property type="protein sequence ID" value="CAG8647207.1"/>
    <property type="molecule type" value="Genomic_DNA"/>
</dbReference>
<organism evidence="2 3">
    <name type="scientific">Paraglomus brasilianum</name>
    <dbReference type="NCBI Taxonomy" id="144538"/>
    <lineage>
        <taxon>Eukaryota</taxon>
        <taxon>Fungi</taxon>
        <taxon>Fungi incertae sedis</taxon>
        <taxon>Mucoromycota</taxon>
        <taxon>Glomeromycotina</taxon>
        <taxon>Glomeromycetes</taxon>
        <taxon>Paraglomerales</taxon>
        <taxon>Paraglomeraceae</taxon>
        <taxon>Paraglomus</taxon>
    </lineage>
</organism>
<gene>
    <name evidence="2" type="ORF">PBRASI_LOCUS10089</name>
</gene>
<dbReference type="AlphaFoldDB" id="A0A9N9DT94"/>
<protein>
    <submittedName>
        <fullName evidence="2">454_t:CDS:1</fullName>
    </submittedName>
</protein>